<dbReference type="Pfam" id="PF01715">
    <property type="entry name" value="IPPT"/>
    <property type="match status" value="1"/>
</dbReference>
<reference evidence="14 15" key="1">
    <citation type="submission" date="2023-02" db="EMBL/GenBank/DDBJ databases">
        <title>Oceanobacillus kimchii IFOP_LL358 isolated form Alexandrium catenella lab strain.</title>
        <authorList>
            <person name="Gajardo G."/>
            <person name="Ueki S."/>
            <person name="Maruyama F."/>
        </authorList>
    </citation>
    <scope>NUCLEOTIDE SEQUENCE [LARGE SCALE GENOMIC DNA]</scope>
    <source>
        <strain evidence="14 15">IFOP_LL358</strain>
    </source>
</reference>
<gene>
    <name evidence="10 14" type="primary">miaA</name>
    <name evidence="14" type="ORF">MACH08_18580</name>
</gene>
<comment type="function">
    <text evidence="2 10 12">Catalyzes the transfer of a dimethylallyl group onto the adenine at position 37 in tRNAs that read codons beginning with uridine, leading to the formation of N6-(dimethylallyl)adenosine (i(6)A).</text>
</comment>
<evidence type="ECO:0000313" key="14">
    <source>
        <dbReference type="EMBL" id="GLO66074.1"/>
    </source>
</evidence>
<dbReference type="InterPro" id="IPR039657">
    <property type="entry name" value="Dimethylallyltransferase"/>
</dbReference>
<dbReference type="NCBIfam" id="TIGR00174">
    <property type="entry name" value="miaA"/>
    <property type="match status" value="1"/>
</dbReference>
<keyword evidence="5 10" id="KW-0819">tRNA processing</keyword>
<evidence type="ECO:0000256" key="13">
    <source>
        <dbReference type="RuleBase" id="RU003785"/>
    </source>
</evidence>
<evidence type="ECO:0000256" key="4">
    <source>
        <dbReference type="ARBA" id="ARBA00022679"/>
    </source>
</evidence>
<keyword evidence="6 10" id="KW-0547">Nucleotide-binding</keyword>
<organism evidence="14 15">
    <name type="scientific">Oceanobacillus kimchii</name>
    <dbReference type="NCBI Taxonomy" id="746691"/>
    <lineage>
        <taxon>Bacteria</taxon>
        <taxon>Bacillati</taxon>
        <taxon>Bacillota</taxon>
        <taxon>Bacilli</taxon>
        <taxon>Bacillales</taxon>
        <taxon>Bacillaceae</taxon>
        <taxon>Oceanobacillus</taxon>
    </lineage>
</organism>
<evidence type="ECO:0000256" key="1">
    <source>
        <dbReference type="ARBA" id="ARBA00001946"/>
    </source>
</evidence>
<evidence type="ECO:0000256" key="5">
    <source>
        <dbReference type="ARBA" id="ARBA00022694"/>
    </source>
</evidence>
<feature type="binding site" evidence="10">
    <location>
        <begin position="12"/>
        <end position="17"/>
    </location>
    <ligand>
        <name>substrate</name>
    </ligand>
</feature>
<dbReference type="Gene3D" id="1.10.20.140">
    <property type="match status" value="1"/>
</dbReference>
<keyword evidence="8 10" id="KW-0460">Magnesium</keyword>
<dbReference type="Proteomes" id="UP001275436">
    <property type="component" value="Unassembled WGS sequence"/>
</dbReference>
<dbReference type="EC" id="2.5.1.75" evidence="10"/>
<dbReference type="InterPro" id="IPR018022">
    <property type="entry name" value="IPT"/>
</dbReference>
<comment type="catalytic activity">
    <reaction evidence="9 10 11">
        <text>adenosine(37) in tRNA + dimethylallyl diphosphate = N(6)-dimethylallyladenosine(37) in tRNA + diphosphate</text>
        <dbReference type="Rhea" id="RHEA:26482"/>
        <dbReference type="Rhea" id="RHEA-COMP:10162"/>
        <dbReference type="Rhea" id="RHEA-COMP:10375"/>
        <dbReference type="ChEBI" id="CHEBI:33019"/>
        <dbReference type="ChEBI" id="CHEBI:57623"/>
        <dbReference type="ChEBI" id="CHEBI:74411"/>
        <dbReference type="ChEBI" id="CHEBI:74415"/>
        <dbReference type="EC" id="2.5.1.75"/>
    </reaction>
</comment>
<comment type="caution">
    <text evidence="10">Lacks conserved residue(s) required for the propagation of feature annotation.</text>
</comment>
<evidence type="ECO:0000256" key="3">
    <source>
        <dbReference type="ARBA" id="ARBA00005842"/>
    </source>
</evidence>
<name>A0ABQ5TK69_9BACI</name>
<accession>A0ABQ5TK69</accession>
<comment type="cofactor">
    <cofactor evidence="1 10">
        <name>Mg(2+)</name>
        <dbReference type="ChEBI" id="CHEBI:18420"/>
    </cofactor>
</comment>
<keyword evidence="15" id="KW-1185">Reference proteome</keyword>
<comment type="caution">
    <text evidence="14">The sequence shown here is derived from an EMBL/GenBank/DDBJ whole genome shotgun (WGS) entry which is preliminary data.</text>
</comment>
<dbReference type="PANTHER" id="PTHR11088:SF60">
    <property type="entry name" value="TRNA DIMETHYLALLYLTRANSFERASE"/>
    <property type="match status" value="1"/>
</dbReference>
<evidence type="ECO:0000256" key="10">
    <source>
        <dbReference type="HAMAP-Rule" id="MF_00185"/>
    </source>
</evidence>
<feature type="binding site" evidence="10">
    <location>
        <begin position="10"/>
        <end position="17"/>
    </location>
    <ligand>
        <name>ATP</name>
        <dbReference type="ChEBI" id="CHEBI:30616"/>
    </ligand>
</feature>
<evidence type="ECO:0000256" key="6">
    <source>
        <dbReference type="ARBA" id="ARBA00022741"/>
    </source>
</evidence>
<evidence type="ECO:0000256" key="7">
    <source>
        <dbReference type="ARBA" id="ARBA00022840"/>
    </source>
</evidence>
<dbReference type="RefSeq" id="WP_317957979.1">
    <property type="nucleotide sequence ID" value="NZ_BSKO01000001.1"/>
</dbReference>
<dbReference type="HAMAP" id="MF_00185">
    <property type="entry name" value="IPP_trans"/>
    <property type="match status" value="1"/>
</dbReference>
<keyword evidence="4 10" id="KW-0808">Transferase</keyword>
<sequence>MKETVISIVGPTAVGKSLLGIEMAKRFNGEVISGDSTQVYTGMDIGTAKVTKEEMDGITHHMIDIISPDESFSVADFQLHAKKCIDDVLRRDKLPILVGGSGLYIQAVLYNYNFSEQRRDESFTKRMEEMIKLEGPDQLYKKLKEVDPVQAAKVHPNNHRRLIRALEVYETTGMTMTEYQQQQQLESPYNPIIIGLDMDRDVLYDRINQRVNHMIDTGLIEEVKNLIDRGYEDCQSMHAIGYKEIIQHISGNQPIEYAIDDLKQNSRKYAKRQLTWFRNKMNVQWYKMELTLIEEKIEFILKDLAGILEEKSN</sequence>
<proteinExistence type="inferred from homology"/>
<evidence type="ECO:0000256" key="2">
    <source>
        <dbReference type="ARBA" id="ARBA00003213"/>
    </source>
</evidence>
<evidence type="ECO:0000256" key="9">
    <source>
        <dbReference type="ARBA" id="ARBA00049563"/>
    </source>
</evidence>
<dbReference type="EMBL" id="BSKO01000001">
    <property type="protein sequence ID" value="GLO66074.1"/>
    <property type="molecule type" value="Genomic_DNA"/>
</dbReference>
<evidence type="ECO:0000256" key="8">
    <source>
        <dbReference type="ARBA" id="ARBA00022842"/>
    </source>
</evidence>
<comment type="subunit">
    <text evidence="10">Monomer.</text>
</comment>
<evidence type="ECO:0000256" key="11">
    <source>
        <dbReference type="RuleBase" id="RU003783"/>
    </source>
</evidence>
<feature type="site" description="Interaction with substrate tRNA" evidence="10">
    <location>
        <position position="101"/>
    </location>
</feature>
<evidence type="ECO:0000256" key="12">
    <source>
        <dbReference type="RuleBase" id="RU003784"/>
    </source>
</evidence>
<feature type="region of interest" description="Interaction with substrate tRNA" evidence="10">
    <location>
        <begin position="35"/>
        <end position="38"/>
    </location>
</feature>
<dbReference type="PANTHER" id="PTHR11088">
    <property type="entry name" value="TRNA DIMETHYLALLYLTRANSFERASE"/>
    <property type="match status" value="1"/>
</dbReference>
<dbReference type="InterPro" id="IPR027417">
    <property type="entry name" value="P-loop_NTPase"/>
</dbReference>
<dbReference type="Gene3D" id="3.40.50.300">
    <property type="entry name" value="P-loop containing nucleotide triphosphate hydrolases"/>
    <property type="match status" value="1"/>
</dbReference>
<comment type="similarity">
    <text evidence="3 10 13">Belongs to the IPP transferase family.</text>
</comment>
<keyword evidence="7 10" id="KW-0067">ATP-binding</keyword>
<evidence type="ECO:0000313" key="15">
    <source>
        <dbReference type="Proteomes" id="UP001275436"/>
    </source>
</evidence>
<dbReference type="SUPFAM" id="SSF52540">
    <property type="entry name" value="P-loop containing nucleoside triphosphate hydrolases"/>
    <property type="match status" value="2"/>
</dbReference>
<protein>
    <recommendedName>
        <fullName evidence="10">tRNA dimethylallyltransferase</fullName>
        <ecNumber evidence="10">2.5.1.75</ecNumber>
    </recommendedName>
    <alternativeName>
        <fullName evidence="10">Dimethylallyl diphosphate:tRNA dimethylallyltransferase</fullName>
        <shortName evidence="10">DMAPP:tRNA dimethylallyltransferase</shortName>
        <shortName evidence="10">DMATase</shortName>
    </alternativeName>
    <alternativeName>
        <fullName evidence="10">Isopentenyl-diphosphate:tRNA isopentenyltransferase</fullName>
        <shortName evidence="10">IPP transferase</shortName>
        <shortName evidence="10">IPPT</shortName>
        <shortName evidence="10">IPTase</shortName>
    </alternativeName>
</protein>